<feature type="region of interest" description="Disordered" evidence="4">
    <location>
        <begin position="1187"/>
        <end position="1207"/>
    </location>
</feature>
<dbReference type="SUPFAM" id="SSF74853">
    <property type="entry name" value="Lamin A/C globular tail domain"/>
    <property type="match status" value="1"/>
</dbReference>
<dbReference type="PROSITE" id="PS51841">
    <property type="entry name" value="LTD"/>
    <property type="match status" value="1"/>
</dbReference>
<proteinExistence type="predicted"/>
<feature type="region of interest" description="Disordered" evidence="4">
    <location>
        <begin position="832"/>
        <end position="851"/>
    </location>
</feature>
<feature type="compositionally biased region" description="Pro residues" evidence="4">
    <location>
        <begin position="1196"/>
        <end position="1207"/>
    </location>
</feature>
<organism evidence="6 7">
    <name type="scientific">Batillaria attramentaria</name>
    <dbReference type="NCBI Taxonomy" id="370345"/>
    <lineage>
        <taxon>Eukaryota</taxon>
        <taxon>Metazoa</taxon>
        <taxon>Spiralia</taxon>
        <taxon>Lophotrochozoa</taxon>
        <taxon>Mollusca</taxon>
        <taxon>Gastropoda</taxon>
        <taxon>Caenogastropoda</taxon>
        <taxon>Sorbeoconcha</taxon>
        <taxon>Cerithioidea</taxon>
        <taxon>Batillariidae</taxon>
        <taxon>Batillaria</taxon>
    </lineage>
</organism>
<dbReference type="EMBL" id="JACVVK020000261">
    <property type="protein sequence ID" value="KAK7481494.1"/>
    <property type="molecule type" value="Genomic_DNA"/>
</dbReference>
<evidence type="ECO:0000313" key="7">
    <source>
        <dbReference type="Proteomes" id="UP001519460"/>
    </source>
</evidence>
<dbReference type="Pfam" id="PF00932">
    <property type="entry name" value="LTD"/>
    <property type="match status" value="1"/>
</dbReference>
<evidence type="ECO:0000256" key="4">
    <source>
        <dbReference type="SAM" id="MobiDB-lite"/>
    </source>
</evidence>
<evidence type="ECO:0000259" key="5">
    <source>
        <dbReference type="PROSITE" id="PS51841"/>
    </source>
</evidence>
<name>A0ABD0K2N5_9CAEN</name>
<dbReference type="Gene3D" id="1.20.5.170">
    <property type="match status" value="1"/>
</dbReference>
<feature type="compositionally biased region" description="Polar residues" evidence="4">
    <location>
        <begin position="54"/>
        <end position="63"/>
    </location>
</feature>
<feature type="compositionally biased region" description="Polar residues" evidence="4">
    <location>
        <begin position="257"/>
        <end position="288"/>
    </location>
</feature>
<dbReference type="SUPFAM" id="SSF64593">
    <property type="entry name" value="Intermediate filament protein, coiled coil region"/>
    <property type="match status" value="1"/>
</dbReference>
<feature type="compositionally biased region" description="Basic and acidic residues" evidence="4">
    <location>
        <begin position="18"/>
        <end position="33"/>
    </location>
</feature>
<feature type="region of interest" description="Disordered" evidence="4">
    <location>
        <begin position="1"/>
        <end position="143"/>
    </location>
</feature>
<sequence length="1207" mass="133948">MSAIVSAVELFAEPAEEGQDRSKNLGRDREGEGTRNAPPTPLASCSALEGPSSRGGTASSQGAATLPPSAGTRDTGLGLDEEIDFDLRPSTGAAESRPLSGREPEKDEPESVDPQKALQNTAEDPPLKGSSAEKASRKPAECETSNGTYFIQTRNYLRRQRVVFAPQNLYDKKQITVYTLSPIGEWPTKRKDCLSAEAVPFPIPESKRQTATQHAYLVIDSPQNSNKSGSKSDFVYLKVDPQTQRYVVPVHGAQESVHGSSRGGITSKTFPPVTKTSTEGHPSTTDTMSYFTGRDIYSPITMATLSRTQEREELQRLNDRFAAYVQRVRLLAEQNHQVDSSAILKSAKALEEENNNLKNLYEQELERLRKELENCVHDKTAHDVQLNNQLKYNAEIQDRLSVEVDKNNKLLDQINDYQRRIGSLESEIQDLRIASSRPGQDIEQLKRNIENLTREAETWKHRYNHEQMARQEAENKIQQLMQKMDFDNKVYAEHSAELQSRIESSAATILSLEAKVRDLSKTDVSVSEMLKQVRETAEAELRKFQLESEEQYNRNLSVLKAQIDSDAKALERIETERTQLRGSIGELQAKIRSLEGQVANLEHQKQTLEDAVAVERNRAADSVQSLERKLREVQDLLVVKMREITTAREQNIPLKAEIEALKALLEEEERRLKLSSALRPLAKPQVQQLPSPPTSSPRSPAKTPASGLRVPLGTVTSSAAGTTVAPTSFVSSYNITTTAMPTTAATTAAMSCMPLPSTSAPVTTSTNHVSFVPDMQPYVPSPPLSVNYVPEQLQTPGGTSAAYDSLFVLPKDEDFDPQLYGYTSSVPLAKLQVEPSPPTTPRPVGPIRAKSAPVERQRNVNLVPTSLGHGRDYFDEMFHDLQQDTLYSKGRPKSSPNKRDTGRPLTSLYNDYVVSTSSSVPIMSVSIDMKESFSYSAIGDLKISEVSQDGKFIRLLNDGVQEIEFGGYMLQQNVGGHPVAVYRFPPRTKFAPNSTITVYAGCNDHKLHNPPTDFVWKEQQKWGTGPECTTILCRANGQAVAWTTAAHRFTRDAFQDAASEPDEDITNRADEERQVDDAADDESLTEINVNVNGARPDPVYLRREKQPPPSLHPGKHPHGPTQSKVNHTLVLRRKKWAALHSGNMCLGLVPRSPPCEATVEKPGEAPDVPSPFMKPHLRFQSGLGQVQSQHHADFLPPMPRPPLFSTW</sequence>
<feature type="compositionally biased region" description="Pro residues" evidence="4">
    <location>
        <begin position="835"/>
        <end position="844"/>
    </location>
</feature>
<evidence type="ECO:0000313" key="6">
    <source>
        <dbReference type="EMBL" id="KAK7481494.1"/>
    </source>
</evidence>
<evidence type="ECO:0000256" key="2">
    <source>
        <dbReference type="ARBA" id="ARBA00023054"/>
    </source>
</evidence>
<comment type="caution">
    <text evidence="6">The sequence shown here is derived from an EMBL/GenBank/DDBJ whole genome shotgun (WGS) entry which is preliminary data.</text>
</comment>
<feature type="region of interest" description="Disordered" evidence="4">
    <location>
        <begin position="676"/>
        <end position="712"/>
    </location>
</feature>
<evidence type="ECO:0000256" key="3">
    <source>
        <dbReference type="SAM" id="Coils"/>
    </source>
</evidence>
<feature type="coiled-coil region" evidence="3">
    <location>
        <begin position="307"/>
        <end position="378"/>
    </location>
</feature>
<feature type="domain" description="LTD" evidence="5">
    <location>
        <begin position="929"/>
        <end position="1051"/>
    </location>
</feature>
<feature type="region of interest" description="Disordered" evidence="4">
    <location>
        <begin position="886"/>
        <end position="905"/>
    </location>
</feature>
<dbReference type="InterPro" id="IPR039008">
    <property type="entry name" value="IF_rod_dom"/>
</dbReference>
<dbReference type="Pfam" id="PF00038">
    <property type="entry name" value="Filament"/>
    <property type="match status" value="1"/>
</dbReference>
<gene>
    <name evidence="6" type="ORF">BaRGS_00027256</name>
</gene>
<reference evidence="6 7" key="1">
    <citation type="journal article" date="2023" name="Sci. Data">
        <title>Genome assembly of the Korean intertidal mud-creeper Batillaria attramentaria.</title>
        <authorList>
            <person name="Patra A.K."/>
            <person name="Ho P.T."/>
            <person name="Jun S."/>
            <person name="Lee S.J."/>
            <person name="Kim Y."/>
            <person name="Won Y.J."/>
        </authorList>
    </citation>
    <scope>NUCLEOTIDE SEQUENCE [LARGE SCALE GENOMIC DNA]</scope>
    <source>
        <strain evidence="6">Wonlab-2016</strain>
    </source>
</reference>
<dbReference type="AlphaFoldDB" id="A0ABD0K2N5"/>
<keyword evidence="2 3" id="KW-0175">Coiled coil</keyword>
<accession>A0ABD0K2N5</accession>
<keyword evidence="1" id="KW-0403">Intermediate filament</keyword>
<dbReference type="SMART" id="SM01391">
    <property type="entry name" value="Filament"/>
    <property type="match status" value="1"/>
</dbReference>
<dbReference type="PANTHER" id="PTHR47012">
    <property type="entry name" value="LAMIN TAIL DOMAIN-CONTAINING PROTEIN 1"/>
    <property type="match status" value="1"/>
</dbReference>
<keyword evidence="7" id="KW-1185">Reference proteome</keyword>
<dbReference type="InterPro" id="IPR001322">
    <property type="entry name" value="Lamin_tail_dom"/>
</dbReference>
<protein>
    <recommendedName>
        <fullName evidence="5">LTD domain-containing protein</fullName>
    </recommendedName>
</protein>
<feature type="region of interest" description="Disordered" evidence="4">
    <location>
        <begin position="1056"/>
        <end position="1123"/>
    </location>
</feature>
<dbReference type="Gene3D" id="2.60.40.1260">
    <property type="entry name" value="Lamin Tail domain"/>
    <property type="match status" value="1"/>
</dbReference>
<dbReference type="PANTHER" id="PTHR47012:SF3">
    <property type="entry name" value="LAMIN TAIL DOMAIN CONTAINING 1"/>
    <property type="match status" value="1"/>
</dbReference>
<dbReference type="InterPro" id="IPR036415">
    <property type="entry name" value="Lamin_tail_dom_sf"/>
</dbReference>
<feature type="compositionally biased region" description="Low complexity" evidence="4">
    <location>
        <begin position="696"/>
        <end position="706"/>
    </location>
</feature>
<dbReference type="GO" id="GO:0005882">
    <property type="term" value="C:intermediate filament"/>
    <property type="evidence" value="ECO:0007669"/>
    <property type="project" value="UniProtKB-KW"/>
</dbReference>
<feature type="region of interest" description="Disordered" evidence="4">
    <location>
        <begin position="254"/>
        <end position="288"/>
    </location>
</feature>
<feature type="coiled-coil region" evidence="3">
    <location>
        <begin position="407"/>
        <end position="490"/>
    </location>
</feature>
<dbReference type="InterPro" id="IPR042840">
    <property type="entry name" value="LMNTD1"/>
</dbReference>
<dbReference type="Proteomes" id="UP001519460">
    <property type="component" value="Unassembled WGS sequence"/>
</dbReference>
<feature type="compositionally biased region" description="Basic and acidic residues" evidence="4">
    <location>
        <begin position="1065"/>
        <end position="1076"/>
    </location>
</feature>
<evidence type="ECO:0000256" key="1">
    <source>
        <dbReference type="ARBA" id="ARBA00022754"/>
    </source>
</evidence>